<keyword evidence="2" id="KW-0604">Photosystem II</keyword>
<accession>A0ABW2G224</accession>
<dbReference type="InterPro" id="IPR016040">
    <property type="entry name" value="NAD(P)-bd_dom"/>
</dbReference>
<sequence>MDDDTILVTGATGGLGREVLARARRTGRPVRALTRRAALPDDPGVAWFTGDLTTGASLDAAFAGAGTVIHCASDTRHPKHDIPGFHHLLAAAERGGTRHIVNISIVGVDRIPYGYYRVKLEGERLLAASGTGWTNLRATQFPELLDKAFTVLSRLPVMLVPAGALCQPVDRGEVADRLVELALEAPAGRVPDLAGPVVQRLDRMAAGWLRAAGKRRPVLAVPLPGKLGAGLRAGALTSPARAVGRRTWEQYLAGKASR</sequence>
<comment type="caution">
    <text evidence="4">The sequence shown here is derived from an EMBL/GenBank/DDBJ whole genome shotgun (WGS) entry which is preliminary data.</text>
</comment>
<dbReference type="Pfam" id="PF13460">
    <property type="entry name" value="NAD_binding_10"/>
    <property type="match status" value="1"/>
</dbReference>
<evidence type="ECO:0000259" key="3">
    <source>
        <dbReference type="Pfam" id="PF13460"/>
    </source>
</evidence>
<dbReference type="SUPFAM" id="SSF51735">
    <property type="entry name" value="NAD(P)-binding Rossmann-fold domains"/>
    <property type="match status" value="1"/>
</dbReference>
<organism evidence="4 5">
    <name type="scientific">Kitasatospora paranensis</name>
    <dbReference type="NCBI Taxonomy" id="258053"/>
    <lineage>
        <taxon>Bacteria</taxon>
        <taxon>Bacillati</taxon>
        <taxon>Actinomycetota</taxon>
        <taxon>Actinomycetes</taxon>
        <taxon>Kitasatosporales</taxon>
        <taxon>Streptomycetaceae</taxon>
        <taxon>Kitasatospora</taxon>
    </lineage>
</organism>
<evidence type="ECO:0000256" key="1">
    <source>
        <dbReference type="ARBA" id="ARBA00022531"/>
    </source>
</evidence>
<dbReference type="PANTHER" id="PTHR47128:SF2">
    <property type="entry name" value="PROTEIN HIGH CHLOROPHYLL FLUORESCENCE PHENOTYPE 244, CHLOROPLASTIC"/>
    <property type="match status" value="1"/>
</dbReference>
<dbReference type="InterPro" id="IPR044256">
    <property type="entry name" value="HCF244-like"/>
</dbReference>
<feature type="domain" description="NAD(P)-binding" evidence="3">
    <location>
        <begin position="10"/>
        <end position="141"/>
    </location>
</feature>
<dbReference type="Proteomes" id="UP001596435">
    <property type="component" value="Unassembled WGS sequence"/>
</dbReference>
<keyword evidence="1" id="KW-0602">Photosynthesis</keyword>
<dbReference type="InterPro" id="IPR036291">
    <property type="entry name" value="NAD(P)-bd_dom_sf"/>
</dbReference>
<dbReference type="RefSeq" id="WP_380231667.1">
    <property type="nucleotide sequence ID" value="NZ_JBHSVH010000002.1"/>
</dbReference>
<dbReference type="PANTHER" id="PTHR47128">
    <property type="match status" value="1"/>
</dbReference>
<keyword evidence="5" id="KW-1185">Reference proteome</keyword>
<evidence type="ECO:0000313" key="5">
    <source>
        <dbReference type="Proteomes" id="UP001596435"/>
    </source>
</evidence>
<name>A0ABW2G224_9ACTN</name>
<reference evidence="5" key="1">
    <citation type="journal article" date="2019" name="Int. J. Syst. Evol. Microbiol.">
        <title>The Global Catalogue of Microorganisms (GCM) 10K type strain sequencing project: providing services to taxonomists for standard genome sequencing and annotation.</title>
        <authorList>
            <consortium name="The Broad Institute Genomics Platform"/>
            <consortium name="The Broad Institute Genome Sequencing Center for Infectious Disease"/>
            <person name="Wu L."/>
            <person name="Ma J."/>
        </authorList>
    </citation>
    <scope>NUCLEOTIDE SEQUENCE [LARGE SCALE GENOMIC DNA]</scope>
    <source>
        <strain evidence="5">CGMCC 1.12859</strain>
    </source>
</reference>
<protein>
    <submittedName>
        <fullName evidence="4">SDR family oxidoreductase</fullName>
    </submittedName>
</protein>
<dbReference type="EMBL" id="JBHTAJ010000038">
    <property type="protein sequence ID" value="MFC7181945.1"/>
    <property type="molecule type" value="Genomic_DNA"/>
</dbReference>
<gene>
    <name evidence="4" type="ORF">ACFQMG_20545</name>
</gene>
<evidence type="ECO:0000256" key="2">
    <source>
        <dbReference type="ARBA" id="ARBA00023276"/>
    </source>
</evidence>
<dbReference type="Gene3D" id="3.40.50.720">
    <property type="entry name" value="NAD(P)-binding Rossmann-like Domain"/>
    <property type="match status" value="1"/>
</dbReference>
<evidence type="ECO:0000313" key="4">
    <source>
        <dbReference type="EMBL" id="MFC7181945.1"/>
    </source>
</evidence>
<proteinExistence type="predicted"/>